<gene>
    <name evidence="3" type="ORF">g.64842</name>
</gene>
<keyword evidence="1" id="KW-0175">Coiled coil</keyword>
<reference evidence="3" key="1">
    <citation type="submission" date="2015-08" db="EMBL/GenBank/DDBJ databases">
        <authorList>
            <person name="Babu N.S."/>
            <person name="Beckwith C.J."/>
            <person name="Beseler K.G."/>
            <person name="Brison A."/>
            <person name="Carone J.V."/>
            <person name="Caskin T.P."/>
            <person name="Diamond M."/>
            <person name="Durham M.E."/>
            <person name="Foxe J.M."/>
            <person name="Go M."/>
            <person name="Henderson B.A."/>
            <person name="Jones I.B."/>
            <person name="McGettigan J.A."/>
            <person name="Micheletti S.J."/>
            <person name="Nasrallah M.E."/>
            <person name="Ortiz D."/>
            <person name="Piller C.R."/>
            <person name="Privatt S.R."/>
            <person name="Schneider S.L."/>
            <person name="Sharp S."/>
            <person name="Smith T.C."/>
            <person name="Stanton J.D."/>
            <person name="Ullery H.E."/>
            <person name="Wilson R.J."/>
            <person name="Serrano M.G."/>
            <person name="Buck G."/>
            <person name="Lee V."/>
            <person name="Wang Y."/>
            <person name="Carvalho R."/>
            <person name="Voegtly L."/>
            <person name="Shi R."/>
            <person name="Duckworth R."/>
            <person name="Johnson A."/>
            <person name="Loviza R."/>
            <person name="Walstead R."/>
            <person name="Shah Z."/>
            <person name="Kiflezghi M."/>
            <person name="Wade K."/>
            <person name="Ball S.L."/>
            <person name="Bradley K.W."/>
            <person name="Asai D.J."/>
            <person name="Bowman C.A."/>
            <person name="Russell D.A."/>
            <person name="Pope W.H."/>
            <person name="Jacobs-Sera D."/>
            <person name="Hendrix R.W."/>
            <person name="Hatfull G.F."/>
        </authorList>
    </citation>
    <scope>NUCLEOTIDE SEQUENCE</scope>
</reference>
<accession>A0A1D2A4Y0</accession>
<name>A0A1D2A4Y0_AUXPR</name>
<dbReference type="AlphaFoldDB" id="A0A1D2A4Y0"/>
<organism evidence="3">
    <name type="scientific">Auxenochlorella protothecoides</name>
    <name type="common">Green microalga</name>
    <name type="synonym">Chlorella protothecoides</name>
    <dbReference type="NCBI Taxonomy" id="3075"/>
    <lineage>
        <taxon>Eukaryota</taxon>
        <taxon>Viridiplantae</taxon>
        <taxon>Chlorophyta</taxon>
        <taxon>core chlorophytes</taxon>
        <taxon>Trebouxiophyceae</taxon>
        <taxon>Chlorellales</taxon>
        <taxon>Chlorellaceae</taxon>
        <taxon>Auxenochlorella</taxon>
    </lineage>
</organism>
<evidence type="ECO:0000256" key="1">
    <source>
        <dbReference type="SAM" id="Coils"/>
    </source>
</evidence>
<feature type="compositionally biased region" description="Basic residues" evidence="2">
    <location>
        <begin position="361"/>
        <end position="371"/>
    </location>
</feature>
<sequence length="416" mass="45607">MATAMIAGPAWGCRGASRAVQHPDWTPSIMDRTHLQHSDRLMRQRRMHAGPRSIVTRAGPLDLPWQPLGLGVLAGYVLAIVISRRAAPRLQTHTALTPEDRGEAEGGPRARMLHRVRRANAHRVTDLETRLRASDQRAAALGEEAAQRAQQVADLQAALEAAKGRLAELEAALKAERREAAASKGLLRAERERTEILEKARAAAVRDTSKVLGQLRDANFDLEDAQEEVETLSQRVVEVEQALHHAQTLHRLEVKSAADHAAQVMELRAELEESEAAQHEAELRLREALRVQEQLEEDTQLATQDAKSAIRQQVEAHECIRKLQHELQESRAAVEQAVAKAAAVETQLEEGVKTVAPKSTGRPRGRPRKTPAPKAPPASAQAPAAAGEAGGRGRGVPHLPRPTRHTWLLKQGIPRT</sequence>
<proteinExistence type="predicted"/>
<evidence type="ECO:0000313" key="3">
    <source>
        <dbReference type="EMBL" id="JAT74247.1"/>
    </source>
</evidence>
<protein>
    <submittedName>
        <fullName evidence="3">Uncharacterized protein</fullName>
    </submittedName>
</protein>
<feature type="region of interest" description="Disordered" evidence="2">
    <location>
        <begin position="345"/>
        <end position="416"/>
    </location>
</feature>
<evidence type="ECO:0000256" key="2">
    <source>
        <dbReference type="SAM" id="MobiDB-lite"/>
    </source>
</evidence>
<dbReference type="EMBL" id="GDKF01004375">
    <property type="protein sequence ID" value="JAT74247.1"/>
    <property type="molecule type" value="Transcribed_RNA"/>
</dbReference>
<feature type="coiled-coil region" evidence="1">
    <location>
        <begin position="152"/>
        <end position="186"/>
    </location>
</feature>
<feature type="compositionally biased region" description="Low complexity" evidence="2">
    <location>
        <begin position="377"/>
        <end position="387"/>
    </location>
</feature>